<accession>A0A927XBW3</accession>
<name>A0A927XBW3_9STRE</name>
<sequence length="100" mass="11872">MNNVKSQNEIRPLTAKELQNWIEEEKAILEMIQGYKNKLPEGEQEQFEILCFGVWNCLDNLHTMLDDNELKYYPKELRKRSKAEYAKLTRKSRKGSHGNK</sequence>
<reference evidence="1" key="1">
    <citation type="submission" date="2019-04" db="EMBL/GenBank/DDBJ databases">
        <title>Evolution of Biomass-Degrading Anaerobic Consortia Revealed by Metagenomics.</title>
        <authorList>
            <person name="Peng X."/>
        </authorList>
    </citation>
    <scope>NUCLEOTIDE SEQUENCE</scope>
    <source>
        <strain evidence="1">SIG195</strain>
    </source>
</reference>
<comment type="caution">
    <text evidence="1">The sequence shown here is derived from an EMBL/GenBank/DDBJ whole genome shotgun (WGS) entry which is preliminary data.</text>
</comment>
<evidence type="ECO:0000313" key="2">
    <source>
        <dbReference type="Proteomes" id="UP000700800"/>
    </source>
</evidence>
<dbReference type="AlphaFoldDB" id="A0A927XBW3"/>
<gene>
    <name evidence="1" type="ORF">E7156_07210</name>
</gene>
<proteinExistence type="predicted"/>
<protein>
    <submittedName>
        <fullName evidence="1">Phage antirepressor protein</fullName>
    </submittedName>
</protein>
<dbReference type="EMBL" id="SVAF01000018">
    <property type="protein sequence ID" value="MBE6165072.1"/>
    <property type="molecule type" value="Genomic_DNA"/>
</dbReference>
<evidence type="ECO:0000313" key="1">
    <source>
        <dbReference type="EMBL" id="MBE6165072.1"/>
    </source>
</evidence>
<dbReference type="Proteomes" id="UP000700800">
    <property type="component" value="Unassembled WGS sequence"/>
</dbReference>
<organism evidence="1 2">
    <name type="scientific">Streptococcus gallolyticus</name>
    <dbReference type="NCBI Taxonomy" id="315405"/>
    <lineage>
        <taxon>Bacteria</taxon>
        <taxon>Bacillati</taxon>
        <taxon>Bacillota</taxon>
        <taxon>Bacilli</taxon>
        <taxon>Lactobacillales</taxon>
        <taxon>Streptococcaceae</taxon>
        <taxon>Streptococcus</taxon>
    </lineage>
</organism>